<proteinExistence type="inferred from homology"/>
<evidence type="ECO:0000256" key="5">
    <source>
        <dbReference type="ARBA" id="ARBA00023316"/>
    </source>
</evidence>
<accession>A0A451CZD2</accession>
<dbReference type="EC" id="3.5.1.28" evidence="3"/>
<dbReference type="Gene3D" id="3.40.630.40">
    <property type="entry name" value="Zn-dependent exopeptidases"/>
    <property type="match status" value="1"/>
</dbReference>
<protein>
    <recommendedName>
        <fullName evidence="3">N-acetylmuramoyl-L-alanine amidase</fullName>
        <ecNumber evidence="3">3.5.1.28</ecNumber>
    </recommendedName>
</protein>
<dbReference type="GO" id="GO:0030288">
    <property type="term" value="C:outer membrane-bounded periplasmic space"/>
    <property type="evidence" value="ECO:0007669"/>
    <property type="project" value="TreeGrafter"/>
</dbReference>
<dbReference type="SMART" id="SM00646">
    <property type="entry name" value="Ami_3"/>
    <property type="match status" value="1"/>
</dbReference>
<comment type="similarity">
    <text evidence="2">Belongs to the N-acetylmuramoyl-L-alanine amidase 3 family.</text>
</comment>
<name>A0A451CZD2_9GAMM</name>
<dbReference type="InterPro" id="IPR002508">
    <property type="entry name" value="MurNAc-LAA_cat"/>
</dbReference>
<dbReference type="Proteomes" id="UP000294364">
    <property type="component" value="Chromosome"/>
</dbReference>
<organism evidence="7 8">
    <name type="scientific">Candidatus Erwinia haradaeae</name>
    <dbReference type="NCBI Taxonomy" id="1922217"/>
    <lineage>
        <taxon>Bacteria</taxon>
        <taxon>Pseudomonadati</taxon>
        <taxon>Pseudomonadota</taxon>
        <taxon>Gammaproteobacteria</taxon>
        <taxon>Enterobacterales</taxon>
        <taxon>Erwiniaceae</taxon>
        <taxon>Erwinia</taxon>
    </lineage>
</organism>
<dbReference type="InterPro" id="IPR021731">
    <property type="entry name" value="AMIN_dom"/>
</dbReference>
<dbReference type="Gene3D" id="2.60.40.3500">
    <property type="match status" value="1"/>
</dbReference>
<dbReference type="PANTHER" id="PTHR30404">
    <property type="entry name" value="N-ACETYLMURAMOYL-L-ALANINE AMIDASE"/>
    <property type="match status" value="1"/>
</dbReference>
<dbReference type="Pfam" id="PF01520">
    <property type="entry name" value="Amidase_3"/>
    <property type="match status" value="1"/>
</dbReference>
<sequence precursor="true">MMQYFKCLFFVVVLFCVFPFDVLAISNFYVFNSKNKANITLRFSVKPIYTVFLLHQPDRLVLDLSQAIWFPKSPLSFNKINIIHRISCNSERHNKRIRLVLDLASSVSIRVLIRHSGFHYNLILSITTCRRNGCQMIRSFPRVMRSKIYSHKVYCLNNSLSSSRTSSSSNGKKRTRLKRNTYKVIVVIDAGHGGQDPGAIGRSGLQEKNVTISIAYKLQKLLNSDPMFKGVMTRHGDHFISVLGRSDVAHKKQANLLISIHADSAPNHSVSGASVWVLSNQRVKVEMANRLEQHDNRFEMPVSTKGFLVRNKSDVSVTQVLLDLQFGHVQKVGYDVATQIIKQLKSIGSLHKNQPVFASFGVLSSPDVPSLLIETGFISNPLEEKLLRSSAYQKKITRSIYQGLRNYFVFHLSKDMNKIGE</sequence>
<keyword evidence="4 7" id="KW-0378">Hydrolase</keyword>
<reference evidence="7 8" key="1">
    <citation type="submission" date="2019-02" db="EMBL/GenBank/DDBJ databases">
        <authorList>
            <person name="Manzano-Marin A."/>
            <person name="Manzano-Marin A."/>
        </authorList>
    </citation>
    <scope>NUCLEOTIDE SEQUENCE [LARGE SCALE GENOMIC DNA]</scope>
    <source>
        <strain evidence="7 8">ErCicurtihirsuta</strain>
    </source>
</reference>
<dbReference type="AlphaFoldDB" id="A0A451CZD2"/>
<dbReference type="PANTHER" id="PTHR30404:SF6">
    <property type="entry name" value="N-ACETYLMURAMOYL-L-ALANINE AMIDASE AMIB"/>
    <property type="match status" value="1"/>
</dbReference>
<dbReference type="GO" id="GO:0008745">
    <property type="term" value="F:N-acetylmuramoyl-L-alanine amidase activity"/>
    <property type="evidence" value="ECO:0007669"/>
    <property type="project" value="UniProtKB-EC"/>
</dbReference>
<evidence type="ECO:0000256" key="1">
    <source>
        <dbReference type="ARBA" id="ARBA00001561"/>
    </source>
</evidence>
<evidence type="ECO:0000259" key="6">
    <source>
        <dbReference type="SMART" id="SM00646"/>
    </source>
</evidence>
<evidence type="ECO:0000256" key="4">
    <source>
        <dbReference type="ARBA" id="ARBA00022801"/>
    </source>
</evidence>
<dbReference type="EMBL" id="LR217698">
    <property type="protein sequence ID" value="VFP78795.1"/>
    <property type="molecule type" value="Genomic_DNA"/>
</dbReference>
<dbReference type="InterPro" id="IPR050695">
    <property type="entry name" value="N-acetylmuramoyl_amidase_3"/>
</dbReference>
<dbReference type="CDD" id="cd02696">
    <property type="entry name" value="MurNAc-LAA"/>
    <property type="match status" value="1"/>
</dbReference>
<keyword evidence="5" id="KW-0961">Cell wall biogenesis/degradation</keyword>
<dbReference type="GO" id="GO:0009253">
    <property type="term" value="P:peptidoglycan catabolic process"/>
    <property type="evidence" value="ECO:0007669"/>
    <property type="project" value="InterPro"/>
</dbReference>
<dbReference type="SUPFAM" id="SSF53187">
    <property type="entry name" value="Zn-dependent exopeptidases"/>
    <property type="match status" value="1"/>
</dbReference>
<gene>
    <name evidence="7" type="primary">amiB</name>
    <name evidence="7" type="ORF">ERCICURT3053_424</name>
</gene>
<feature type="domain" description="MurNAc-LAA" evidence="6">
    <location>
        <begin position="246"/>
        <end position="405"/>
    </location>
</feature>
<comment type="catalytic activity">
    <reaction evidence="1">
        <text>Hydrolyzes the link between N-acetylmuramoyl residues and L-amino acid residues in certain cell-wall glycopeptides.</text>
        <dbReference type="EC" id="3.5.1.28"/>
    </reaction>
</comment>
<evidence type="ECO:0000313" key="7">
    <source>
        <dbReference type="EMBL" id="VFP78795.1"/>
    </source>
</evidence>
<evidence type="ECO:0000256" key="3">
    <source>
        <dbReference type="ARBA" id="ARBA00011901"/>
    </source>
</evidence>
<evidence type="ECO:0000313" key="8">
    <source>
        <dbReference type="Proteomes" id="UP000294364"/>
    </source>
</evidence>
<dbReference type="GO" id="GO:0071555">
    <property type="term" value="P:cell wall organization"/>
    <property type="evidence" value="ECO:0007669"/>
    <property type="project" value="UniProtKB-KW"/>
</dbReference>
<evidence type="ECO:0000256" key="2">
    <source>
        <dbReference type="ARBA" id="ARBA00010860"/>
    </source>
</evidence>
<dbReference type="Pfam" id="PF11741">
    <property type="entry name" value="AMIN"/>
    <property type="match status" value="1"/>
</dbReference>